<name>A7I7J5_METB6</name>
<evidence type="ECO:0008006" key="3">
    <source>
        <dbReference type="Google" id="ProtNLM"/>
    </source>
</evidence>
<organism evidence="1 2">
    <name type="scientific">Methanoregula boonei (strain DSM 21154 / JCM 14090 / 6A8)</name>
    <dbReference type="NCBI Taxonomy" id="456442"/>
    <lineage>
        <taxon>Archaea</taxon>
        <taxon>Methanobacteriati</taxon>
        <taxon>Methanobacteriota</taxon>
        <taxon>Stenosarchaea group</taxon>
        <taxon>Methanomicrobia</taxon>
        <taxon>Methanomicrobiales</taxon>
        <taxon>Methanoregulaceae</taxon>
        <taxon>Methanoregula</taxon>
    </lineage>
</organism>
<reference evidence="2" key="1">
    <citation type="journal article" date="2015" name="Microbiology">
        <title>Genome of Methanoregula boonei 6A8 reveals adaptations to oligotrophic peatland environments.</title>
        <authorList>
            <person name="Braeuer S."/>
            <person name="Cadillo-Quiroz H."/>
            <person name="Kyrpides N."/>
            <person name="Woyke T."/>
            <person name="Goodwin L."/>
            <person name="Detter C."/>
            <person name="Podell S."/>
            <person name="Yavitt J.B."/>
            <person name="Zinder S.H."/>
        </authorList>
    </citation>
    <scope>NUCLEOTIDE SEQUENCE [LARGE SCALE GENOMIC DNA]</scope>
    <source>
        <strain evidence="2">DSM 21154 / JCM 14090 / 6A8</strain>
    </source>
</reference>
<evidence type="ECO:0000313" key="2">
    <source>
        <dbReference type="Proteomes" id="UP000002408"/>
    </source>
</evidence>
<evidence type="ECO:0000313" key="1">
    <source>
        <dbReference type="EMBL" id="ABS55706.1"/>
    </source>
</evidence>
<dbReference type="eggNOG" id="arCOG04987">
    <property type="taxonomic scope" value="Archaea"/>
</dbReference>
<dbReference type="HOGENOM" id="CLU_145177_0_0_2"/>
<protein>
    <recommendedName>
        <fullName evidence="3">Peptidase domain protein</fullName>
    </recommendedName>
</protein>
<dbReference type="Proteomes" id="UP000002408">
    <property type="component" value="Chromosome"/>
</dbReference>
<dbReference type="AlphaFoldDB" id="A7I7J5"/>
<dbReference type="KEGG" id="mbn:Mboo_1188"/>
<dbReference type="EMBL" id="CP000780">
    <property type="protein sequence ID" value="ABS55706.1"/>
    <property type="molecule type" value="Genomic_DNA"/>
</dbReference>
<keyword evidence="2" id="KW-1185">Reference proteome</keyword>
<accession>A7I7J5</accession>
<gene>
    <name evidence="1" type="ordered locus">Mboo_1188</name>
</gene>
<dbReference type="Gene3D" id="2.60.120.380">
    <property type="match status" value="1"/>
</dbReference>
<proteinExistence type="predicted"/>
<sequence precursor="true">MVVLLLCTASAVVSAKELSVSLPGNGGYTITPGHSTGIIPLTVYNSITQGQTNWESKSVSSYITTLNVNLNWGNPSNSLQLTIYSPDGYVFGPYYDSSDGVTDGRIDLTIQNSNGIAEGTWSYKVYGYSVSGTQTYSI</sequence>
<dbReference type="STRING" id="456442.Mboo_1188"/>